<dbReference type="InterPro" id="IPR036514">
    <property type="entry name" value="SGNH_hydro_sf"/>
</dbReference>
<dbReference type="Gene3D" id="3.40.50.1110">
    <property type="entry name" value="SGNH hydrolase"/>
    <property type="match status" value="1"/>
</dbReference>
<name>A0ABV6Q4S2_9FLAO</name>
<comment type="caution">
    <text evidence="2">The sequence shown here is derived from an EMBL/GenBank/DDBJ whole genome shotgun (WGS) entry which is preliminary data.</text>
</comment>
<keyword evidence="1" id="KW-0732">Signal</keyword>
<feature type="chain" id="PRO_5047538448" evidence="1">
    <location>
        <begin position="19"/>
        <end position="559"/>
    </location>
</feature>
<dbReference type="PROSITE" id="PS51257">
    <property type="entry name" value="PROKAR_LIPOPROTEIN"/>
    <property type="match status" value="1"/>
</dbReference>
<feature type="signal peptide" evidence="1">
    <location>
        <begin position="1"/>
        <end position="18"/>
    </location>
</feature>
<dbReference type="Proteomes" id="UP001589832">
    <property type="component" value="Unassembled WGS sequence"/>
</dbReference>
<keyword evidence="3" id="KW-1185">Reference proteome</keyword>
<evidence type="ECO:0000313" key="3">
    <source>
        <dbReference type="Proteomes" id="UP001589832"/>
    </source>
</evidence>
<gene>
    <name evidence="2" type="ORF">ACFFGA_01645</name>
</gene>
<evidence type="ECO:0000256" key="1">
    <source>
        <dbReference type="SAM" id="SignalP"/>
    </source>
</evidence>
<protein>
    <submittedName>
        <fullName evidence="2">G-D-S-L family lipolytic protein</fullName>
    </submittedName>
</protein>
<accession>A0ABV6Q4S2</accession>
<sequence>MKKLKYIALSLLTLGMVACENELVQDIRDRNNTGVDDSSLPELTAGTADFSNYVAVGASFTAGFTDNALFIASQENSFPNIMANMFAKVGGGTFTQPLMNDNFGGLILGGNPVIDPSTGNRLFSERLVFGGAGPVPLQALNPSAMSTTDFALNNPTGPFNNLGIPGAKSFHLVAPGYGNLSNFPAAANPYAIRVTGNAPNASILELAMAQNPTFFSLSEIGGNDVLGYATTGGDGSNPITPTATFDASLNALVGGLTANGAKGVIGNLPNITSLSHFTTVPYNPLDPSNPDFGPLIPTLNSLFGALNGVYAFLESQGAINDAAARSIVFTDTAANAIVIHDENLANISTLITQTLLANPQFPAFLAQFGLPAAAAPQVAGLLGIMYGQSRQATENDLFVLPSSSVIGTVNSDFAAFLESQGLSAALAAQFATEGVTLPLEDKWALLPQEQEEIAIATEAYNASILAVANANGLALVDLNSILEQASSAGIMFDDYNMNTDLVFGGLVSLDGVHLTARGYALMANSFLQAIDATYGSNFEASGNLAKAGDYQTNYSASLQ</sequence>
<organism evidence="2 3">
    <name type="scientific">Winogradskyella pulchriflava</name>
    <dbReference type="NCBI Taxonomy" id="1110688"/>
    <lineage>
        <taxon>Bacteria</taxon>
        <taxon>Pseudomonadati</taxon>
        <taxon>Bacteroidota</taxon>
        <taxon>Flavobacteriia</taxon>
        <taxon>Flavobacteriales</taxon>
        <taxon>Flavobacteriaceae</taxon>
        <taxon>Winogradskyella</taxon>
    </lineage>
</organism>
<dbReference type="RefSeq" id="WP_386058716.1">
    <property type="nucleotide sequence ID" value="NZ_JBHLTQ010000001.1"/>
</dbReference>
<evidence type="ECO:0000313" key="2">
    <source>
        <dbReference type="EMBL" id="MFC0603244.1"/>
    </source>
</evidence>
<dbReference type="SUPFAM" id="SSF52266">
    <property type="entry name" value="SGNH hydrolase"/>
    <property type="match status" value="2"/>
</dbReference>
<dbReference type="EMBL" id="JBHLTQ010000001">
    <property type="protein sequence ID" value="MFC0603244.1"/>
    <property type="molecule type" value="Genomic_DNA"/>
</dbReference>
<reference evidence="2 3" key="1">
    <citation type="submission" date="2024-09" db="EMBL/GenBank/DDBJ databases">
        <authorList>
            <person name="Sun Q."/>
            <person name="Mori K."/>
        </authorList>
    </citation>
    <scope>NUCLEOTIDE SEQUENCE [LARGE SCALE GENOMIC DNA]</scope>
    <source>
        <strain evidence="2 3">NCAIM B.02481</strain>
    </source>
</reference>
<proteinExistence type="predicted"/>